<evidence type="ECO:0000256" key="1">
    <source>
        <dbReference type="SAM" id="MobiDB-lite"/>
    </source>
</evidence>
<feature type="region of interest" description="Disordered" evidence="1">
    <location>
        <begin position="1"/>
        <end position="21"/>
    </location>
</feature>
<sequence length="356" mass="36914">MGDPREPPEGAPEGGSGSDDEFRSVVFDESFVRAARIQELSAQERLDGTYRATRPRVGLGPFGTLPRQAVALLLVVFLAFAAAVYFGVSSPHRQAAPPSGNQLTTSLVALSPTGPVAAVADPEHPFAALPAAYGEGTAGLALPAGAATAHFTRSDVNRALSVVQRYLVASALAPATLVQGETAEVRALVTPGEQAQYDDSVNTPQDDQHHAATGWLVRFDPGKVALAVDGVRTSGVVRVGEADSGTLEVTTDHTFVYAVRAAGTSDGPVSLVSVRRELRFAFDRLDLSSDRLRLVDAVVQAGPTSCGAPMSSYLQPLLAGSTATAPQAVDPGDRSRPAWQVCGALGPLTGKPAAGR</sequence>
<feature type="transmembrane region" description="Helical" evidence="2">
    <location>
        <begin position="69"/>
        <end position="88"/>
    </location>
</feature>
<name>A0ABP4E9D5_9ACTN</name>
<evidence type="ECO:0000313" key="3">
    <source>
        <dbReference type="EMBL" id="GAA1099213.1"/>
    </source>
</evidence>
<reference evidence="4" key="1">
    <citation type="journal article" date="2019" name="Int. J. Syst. Evol. Microbiol.">
        <title>The Global Catalogue of Microorganisms (GCM) 10K type strain sequencing project: providing services to taxonomists for standard genome sequencing and annotation.</title>
        <authorList>
            <consortium name="The Broad Institute Genomics Platform"/>
            <consortium name="The Broad Institute Genome Sequencing Center for Infectious Disease"/>
            <person name="Wu L."/>
            <person name="Ma J."/>
        </authorList>
    </citation>
    <scope>NUCLEOTIDE SEQUENCE [LARGE SCALE GENOMIC DNA]</scope>
    <source>
        <strain evidence="4">JCM 13002</strain>
    </source>
</reference>
<dbReference type="Proteomes" id="UP001499987">
    <property type="component" value="Unassembled WGS sequence"/>
</dbReference>
<comment type="caution">
    <text evidence="3">The sequence shown here is derived from an EMBL/GenBank/DDBJ whole genome shotgun (WGS) entry which is preliminary data.</text>
</comment>
<protein>
    <submittedName>
        <fullName evidence="3">Uncharacterized protein</fullName>
    </submittedName>
</protein>
<keyword evidence="4" id="KW-1185">Reference proteome</keyword>
<gene>
    <name evidence="3" type="ORF">GCM10009663_47500</name>
</gene>
<evidence type="ECO:0000256" key="2">
    <source>
        <dbReference type="SAM" id="Phobius"/>
    </source>
</evidence>
<dbReference type="RefSeq" id="WP_344625680.1">
    <property type="nucleotide sequence ID" value="NZ_BAAALD010000049.1"/>
</dbReference>
<evidence type="ECO:0000313" key="4">
    <source>
        <dbReference type="Proteomes" id="UP001499987"/>
    </source>
</evidence>
<keyword evidence="2" id="KW-0812">Transmembrane</keyword>
<keyword evidence="2" id="KW-1133">Transmembrane helix</keyword>
<dbReference type="EMBL" id="BAAALD010000049">
    <property type="protein sequence ID" value="GAA1099213.1"/>
    <property type="molecule type" value="Genomic_DNA"/>
</dbReference>
<organism evidence="3 4">
    <name type="scientific">Kitasatospora arboriphila</name>
    <dbReference type="NCBI Taxonomy" id="258052"/>
    <lineage>
        <taxon>Bacteria</taxon>
        <taxon>Bacillati</taxon>
        <taxon>Actinomycetota</taxon>
        <taxon>Actinomycetes</taxon>
        <taxon>Kitasatosporales</taxon>
        <taxon>Streptomycetaceae</taxon>
        <taxon>Kitasatospora</taxon>
    </lineage>
</organism>
<keyword evidence="2" id="KW-0472">Membrane</keyword>
<accession>A0ABP4E9D5</accession>
<proteinExistence type="predicted"/>